<feature type="compositionally biased region" description="Basic residues" evidence="1">
    <location>
        <begin position="67"/>
        <end position="77"/>
    </location>
</feature>
<comment type="caution">
    <text evidence="2">The sequence shown here is derived from an EMBL/GenBank/DDBJ whole genome shotgun (WGS) entry which is preliminary data.</text>
</comment>
<accession>A0A8T1WHR9</accession>
<keyword evidence="3" id="KW-1185">Reference proteome</keyword>
<feature type="region of interest" description="Disordered" evidence="1">
    <location>
        <begin position="30"/>
        <end position="77"/>
    </location>
</feature>
<evidence type="ECO:0000313" key="3">
    <source>
        <dbReference type="Proteomes" id="UP000694044"/>
    </source>
</evidence>
<feature type="region of interest" description="Disordered" evidence="1">
    <location>
        <begin position="232"/>
        <end position="252"/>
    </location>
</feature>
<dbReference type="Proteomes" id="UP000694044">
    <property type="component" value="Unassembled WGS sequence"/>
</dbReference>
<evidence type="ECO:0000313" key="2">
    <source>
        <dbReference type="EMBL" id="KAG7392731.1"/>
    </source>
</evidence>
<dbReference type="EMBL" id="JAGDFM010000008">
    <property type="protein sequence ID" value="KAG7392731.1"/>
    <property type="molecule type" value="Genomic_DNA"/>
</dbReference>
<dbReference type="AlphaFoldDB" id="A0A8T1WHR9"/>
<sequence>MGTSLGTNSSPSCWTGHAARGEANRMQRLDTQHHERQRSIHRPATASEPSIEGTVGGASRGPLAKSERRRWRRRRKLLPPTALLRPAADCDASARGSSGSSLEVLGQLQRRAARVCGETGRAALNRVQCFAAQVFRRVSPTLAGCCVQGALERSAASFAAPGSCRRGQVSPLPLAVPAPFSVVGSWGNSRGKATCIAASDTRPGDTVLSMANSRDALQIVCTAPSLHCAQEPSLRSATRARRDSDPARLGKPPRCAERTAWLELPPQVGQPGHMRWPRCGCAADRAFVCSSRSSAAVYRQAEPPMPSHHWTMRQRGSTEAQTAAACPGLIAR</sequence>
<evidence type="ECO:0000256" key="1">
    <source>
        <dbReference type="SAM" id="MobiDB-lite"/>
    </source>
</evidence>
<reference evidence="2" key="1">
    <citation type="submission" date="2021-02" db="EMBL/GenBank/DDBJ databases">
        <authorList>
            <person name="Palmer J.M."/>
        </authorList>
    </citation>
    <scope>NUCLEOTIDE SEQUENCE</scope>
    <source>
        <strain evidence="2">SCRP734</strain>
    </source>
</reference>
<proteinExistence type="predicted"/>
<gene>
    <name evidence="2" type="ORF">PHYPSEUDO_014218</name>
</gene>
<protein>
    <submittedName>
        <fullName evidence="2">Uncharacterized protein</fullName>
    </submittedName>
</protein>
<name>A0A8T1WHR9_9STRA</name>
<organism evidence="2 3">
    <name type="scientific">Phytophthora pseudosyringae</name>
    <dbReference type="NCBI Taxonomy" id="221518"/>
    <lineage>
        <taxon>Eukaryota</taxon>
        <taxon>Sar</taxon>
        <taxon>Stramenopiles</taxon>
        <taxon>Oomycota</taxon>
        <taxon>Peronosporomycetes</taxon>
        <taxon>Peronosporales</taxon>
        <taxon>Peronosporaceae</taxon>
        <taxon>Phytophthora</taxon>
    </lineage>
</organism>